<keyword evidence="7" id="KW-0150">Chloroplast</keyword>
<dbReference type="HAMAP" id="MF_00514">
    <property type="entry name" value="Ribosomal_bL35"/>
    <property type="match status" value="1"/>
</dbReference>
<dbReference type="Gene3D" id="4.10.410.60">
    <property type="match status" value="1"/>
</dbReference>
<dbReference type="GO" id="GO:0006412">
    <property type="term" value="P:translation"/>
    <property type="evidence" value="ECO:0007669"/>
    <property type="project" value="UniProtKB-UniRule"/>
</dbReference>
<dbReference type="PROSITE" id="PS00936">
    <property type="entry name" value="RIBOSOMAL_L35"/>
    <property type="match status" value="1"/>
</dbReference>
<accession>A0A1G4NY34</accession>
<reference evidence="7" key="2">
    <citation type="submission" date="2016-10" db="EMBL/GenBank/DDBJ databases">
        <authorList>
            <person name="de Groot N.N."/>
        </authorList>
    </citation>
    <scope>NUCLEOTIDE SEQUENCE</scope>
    <source>
        <strain evidence="7">J.0081</strain>
    </source>
</reference>
<evidence type="ECO:0000256" key="2">
    <source>
        <dbReference type="ARBA" id="ARBA00022980"/>
    </source>
</evidence>
<dbReference type="GO" id="GO:0009507">
    <property type="term" value="C:chloroplast"/>
    <property type="evidence" value="ECO:0007669"/>
    <property type="project" value="UniProtKB-SubCell"/>
</dbReference>
<dbReference type="InterPro" id="IPR021137">
    <property type="entry name" value="Ribosomal_bL35-like"/>
</dbReference>
<gene>
    <name evidence="5 7" type="primary">rpl35</name>
    <name evidence="7" type="ORF">J0081_140</name>
</gene>
<geneLocation type="chloroplast" evidence="7"/>
<dbReference type="InterPro" id="IPR037229">
    <property type="entry name" value="Ribosomal_bL35_sf"/>
</dbReference>
<dbReference type="EMBL" id="LT622873">
    <property type="protein sequence ID" value="SCW23409.1"/>
    <property type="molecule type" value="Genomic_DNA"/>
</dbReference>
<keyword evidence="2 5" id="KW-0689">Ribosomal protein</keyword>
<evidence type="ECO:0000256" key="6">
    <source>
        <dbReference type="SAM" id="MobiDB-lite"/>
    </source>
</evidence>
<evidence type="ECO:0000256" key="3">
    <source>
        <dbReference type="ARBA" id="ARBA00023274"/>
    </source>
</evidence>
<feature type="compositionally biased region" description="Polar residues" evidence="6">
    <location>
        <begin position="1"/>
        <end position="10"/>
    </location>
</feature>
<dbReference type="PANTHER" id="PTHR33343">
    <property type="entry name" value="54S RIBOSOMAL PROTEIN BL35M"/>
    <property type="match status" value="1"/>
</dbReference>
<dbReference type="NCBIfam" id="TIGR00001">
    <property type="entry name" value="rpmI_bact"/>
    <property type="match status" value="1"/>
</dbReference>
<reference evidence="7" key="1">
    <citation type="submission" date="2016-10" db="EMBL/GenBank/DDBJ databases">
        <title>Chloroplast genomes as a tool to resolve red algal phylogenies: a case study in the Nemaliales.</title>
        <authorList>
            <person name="Costa J.F."/>
            <person name="Lin S.M."/>
            <person name="Macaya E.C."/>
            <person name="Fernandez-Garcia C."/>
            <person name="Verbruggen H."/>
        </authorList>
    </citation>
    <scope>NUCLEOTIDE SEQUENCE</scope>
    <source>
        <strain evidence="7">J.0081</strain>
    </source>
</reference>
<dbReference type="InterPro" id="IPR001706">
    <property type="entry name" value="Ribosomal_bL35"/>
</dbReference>
<dbReference type="AlphaFoldDB" id="A0A1G4NY34"/>
<dbReference type="PRINTS" id="PR00064">
    <property type="entry name" value="RIBOSOMALL35"/>
</dbReference>
<evidence type="ECO:0000256" key="4">
    <source>
        <dbReference type="ARBA" id="ARBA00072523"/>
    </source>
</evidence>
<organism evidence="7">
    <name type="scientific">Scinaia undulata</name>
    <dbReference type="NCBI Taxonomy" id="1884664"/>
    <lineage>
        <taxon>Eukaryota</taxon>
        <taxon>Rhodophyta</taxon>
        <taxon>Florideophyceae</taxon>
        <taxon>Nemaliophycidae</taxon>
        <taxon>Nemaliales</taxon>
        <taxon>Scinaiaceae</taxon>
        <taxon>Scinaia</taxon>
    </lineage>
</organism>
<dbReference type="FunFam" id="4.10.410.60:FF:000001">
    <property type="entry name" value="50S ribosomal protein L35"/>
    <property type="match status" value="1"/>
</dbReference>
<protein>
    <recommendedName>
        <fullName evidence="4 5">Large ribosomal subunit protein bL35c</fullName>
    </recommendedName>
</protein>
<dbReference type="GeneID" id="30001063"/>
<evidence type="ECO:0000256" key="1">
    <source>
        <dbReference type="ARBA" id="ARBA00006598"/>
    </source>
</evidence>
<dbReference type="InterPro" id="IPR018265">
    <property type="entry name" value="Ribosomal_bL35_CS"/>
</dbReference>
<dbReference type="Pfam" id="PF01632">
    <property type="entry name" value="Ribosomal_L35p"/>
    <property type="match status" value="1"/>
</dbReference>
<name>A0A1G4NY34_9FLOR</name>
<comment type="subcellular location">
    <subcellularLocation>
        <location evidence="5">Plastid</location>
        <location evidence="5">Chloroplast</location>
    </subcellularLocation>
</comment>
<keyword evidence="7" id="KW-0934">Plastid</keyword>
<sequence>MTKIKTSSSIAKRFKKTGSGKLLRHKACRSHLLEKKSQKRKKSLSKVILVNSRDAKRIVQKLYC</sequence>
<dbReference type="GO" id="GO:0015934">
    <property type="term" value="C:large ribosomal subunit"/>
    <property type="evidence" value="ECO:0007669"/>
    <property type="project" value="TreeGrafter"/>
</dbReference>
<evidence type="ECO:0000313" key="7">
    <source>
        <dbReference type="EMBL" id="SCW23409.1"/>
    </source>
</evidence>
<dbReference type="PANTHER" id="PTHR33343:SF1">
    <property type="entry name" value="LARGE RIBOSOMAL SUBUNIT PROTEIN BL35M"/>
    <property type="match status" value="1"/>
</dbReference>
<evidence type="ECO:0000256" key="5">
    <source>
        <dbReference type="HAMAP-Rule" id="MF_00514"/>
    </source>
</evidence>
<comment type="similarity">
    <text evidence="1 5">Belongs to the bacterial ribosomal protein bL35 family.</text>
</comment>
<feature type="region of interest" description="Disordered" evidence="6">
    <location>
        <begin position="1"/>
        <end position="20"/>
    </location>
</feature>
<dbReference type="SUPFAM" id="SSF143034">
    <property type="entry name" value="L35p-like"/>
    <property type="match status" value="1"/>
</dbReference>
<keyword evidence="3 5" id="KW-0687">Ribonucleoprotein</keyword>
<proteinExistence type="inferred from homology"/>
<dbReference type="RefSeq" id="YP_009314954.1">
    <property type="nucleotide sequence ID" value="NC_031664.1"/>
</dbReference>
<dbReference type="GO" id="GO:0003735">
    <property type="term" value="F:structural constituent of ribosome"/>
    <property type="evidence" value="ECO:0007669"/>
    <property type="project" value="InterPro"/>
</dbReference>